<evidence type="ECO:0000259" key="7">
    <source>
        <dbReference type="Pfam" id="PF24986"/>
    </source>
</evidence>
<reference evidence="8 9" key="1">
    <citation type="journal article" date="2019" name="Int. J. Syst. Evol. Microbiol.">
        <title>The Global Catalogue of Microorganisms (GCM) 10K type strain sequencing project: providing services to taxonomists for standard genome sequencing and annotation.</title>
        <authorList>
            <consortium name="The Broad Institute Genomics Platform"/>
            <consortium name="The Broad Institute Genome Sequencing Center for Infectious Disease"/>
            <person name="Wu L."/>
            <person name="Ma J."/>
        </authorList>
    </citation>
    <scope>NUCLEOTIDE SEQUENCE [LARGE SCALE GENOMIC DNA]</scope>
    <source>
        <strain evidence="8 9">JCM 16221</strain>
    </source>
</reference>
<dbReference type="PANTHER" id="PTHR33692">
    <property type="entry name" value="RIBOSOME MATURATION FACTOR RIMM"/>
    <property type="match status" value="1"/>
</dbReference>
<evidence type="ECO:0000256" key="5">
    <source>
        <dbReference type="HAMAP-Rule" id="MF_00014"/>
    </source>
</evidence>
<evidence type="ECO:0000256" key="2">
    <source>
        <dbReference type="ARBA" id="ARBA00022517"/>
    </source>
</evidence>
<feature type="domain" description="Ribosome maturation factor RimM PRC barrel" evidence="7">
    <location>
        <begin position="111"/>
        <end position="178"/>
    </location>
</feature>
<keyword evidence="2 5" id="KW-0690">Ribosome biogenesis</keyword>
<protein>
    <recommendedName>
        <fullName evidence="5">Ribosome maturation factor RimM</fullName>
    </recommendedName>
</protein>
<evidence type="ECO:0000256" key="4">
    <source>
        <dbReference type="ARBA" id="ARBA00023186"/>
    </source>
</evidence>
<dbReference type="Gene3D" id="2.40.30.60">
    <property type="entry name" value="RimM"/>
    <property type="match status" value="1"/>
</dbReference>
<keyword evidence="9" id="KW-1185">Reference proteome</keyword>
<dbReference type="SUPFAM" id="SSF50346">
    <property type="entry name" value="PRC-barrel domain"/>
    <property type="match status" value="1"/>
</dbReference>
<organism evidence="8 9">
    <name type="scientific">Saccharopolyspora halophila</name>
    <dbReference type="NCBI Taxonomy" id="405551"/>
    <lineage>
        <taxon>Bacteria</taxon>
        <taxon>Bacillati</taxon>
        <taxon>Actinomycetota</taxon>
        <taxon>Actinomycetes</taxon>
        <taxon>Pseudonocardiales</taxon>
        <taxon>Pseudonocardiaceae</taxon>
        <taxon>Saccharopolyspora</taxon>
    </lineage>
</organism>
<keyword evidence="3 5" id="KW-0698">rRNA processing</keyword>
<comment type="subunit">
    <text evidence="5">Binds ribosomal protein uS19.</text>
</comment>
<dbReference type="RefSeq" id="WP_344134706.1">
    <property type="nucleotide sequence ID" value="NZ_BAAARA010000015.1"/>
</dbReference>
<gene>
    <name evidence="5 8" type="primary">rimM</name>
    <name evidence="8" type="ORF">GCM10009854_39000</name>
</gene>
<dbReference type="PANTHER" id="PTHR33692:SF1">
    <property type="entry name" value="RIBOSOME MATURATION FACTOR RIMM"/>
    <property type="match status" value="1"/>
</dbReference>
<sequence>MSAKSEALAVGRVVRPHGVRGELVVEVLTDSPELRFAPGSVLGTKRRGQRSGVQGTQELTVVAARQHAGRLLLRAEGVNGREAAEDLRDTLLTVSADEAETGQDEDEFHDTELTGLRVVRVTGEAVGEVCDVLHGPGGDLLSVRTLDEGEALVPFVAEIVPEVDLEAGTLTIDPPEGLLD</sequence>
<dbReference type="Pfam" id="PF01782">
    <property type="entry name" value="RimM"/>
    <property type="match status" value="1"/>
</dbReference>
<dbReference type="InterPro" id="IPR011961">
    <property type="entry name" value="RimM"/>
</dbReference>
<comment type="similarity">
    <text evidence="5">Belongs to the RimM family.</text>
</comment>
<evidence type="ECO:0000256" key="1">
    <source>
        <dbReference type="ARBA" id="ARBA00022490"/>
    </source>
</evidence>
<dbReference type="Proteomes" id="UP001501218">
    <property type="component" value="Unassembled WGS sequence"/>
</dbReference>
<dbReference type="EMBL" id="BAAARA010000015">
    <property type="protein sequence ID" value="GAA2356929.1"/>
    <property type="molecule type" value="Genomic_DNA"/>
</dbReference>
<comment type="caution">
    <text evidence="8">The sequence shown here is derived from an EMBL/GenBank/DDBJ whole genome shotgun (WGS) entry which is preliminary data.</text>
</comment>
<dbReference type="NCBIfam" id="TIGR02273">
    <property type="entry name" value="16S_RimM"/>
    <property type="match status" value="1"/>
</dbReference>
<feature type="domain" description="RimM N-terminal" evidence="6">
    <location>
        <begin position="10"/>
        <end position="97"/>
    </location>
</feature>
<keyword evidence="4 5" id="KW-0143">Chaperone</keyword>
<dbReference type="InterPro" id="IPR011033">
    <property type="entry name" value="PRC_barrel-like_sf"/>
</dbReference>
<dbReference type="SUPFAM" id="SSF50447">
    <property type="entry name" value="Translation proteins"/>
    <property type="match status" value="1"/>
</dbReference>
<name>A0ABN3GPD1_9PSEU</name>
<dbReference type="InterPro" id="IPR056792">
    <property type="entry name" value="PRC_RimM"/>
</dbReference>
<evidence type="ECO:0000313" key="9">
    <source>
        <dbReference type="Proteomes" id="UP001501218"/>
    </source>
</evidence>
<dbReference type="InterPro" id="IPR002676">
    <property type="entry name" value="RimM_N"/>
</dbReference>
<comment type="domain">
    <text evidence="5">The PRC barrel domain binds ribosomal protein uS19.</text>
</comment>
<proteinExistence type="inferred from homology"/>
<comment type="subcellular location">
    <subcellularLocation>
        <location evidence="5">Cytoplasm</location>
    </subcellularLocation>
</comment>
<dbReference type="Pfam" id="PF24986">
    <property type="entry name" value="PRC_RimM"/>
    <property type="match status" value="1"/>
</dbReference>
<dbReference type="InterPro" id="IPR036976">
    <property type="entry name" value="RimM_N_sf"/>
</dbReference>
<keyword evidence="1 5" id="KW-0963">Cytoplasm</keyword>
<evidence type="ECO:0000313" key="8">
    <source>
        <dbReference type="EMBL" id="GAA2356929.1"/>
    </source>
</evidence>
<evidence type="ECO:0000256" key="3">
    <source>
        <dbReference type="ARBA" id="ARBA00022552"/>
    </source>
</evidence>
<comment type="function">
    <text evidence="5">An accessory protein needed during the final step in the assembly of 30S ribosomal subunit, possibly for assembly of the head region. Essential for efficient processing of 16S rRNA. May be needed both before and after RbfA during the maturation of 16S rRNA. It has affinity for free ribosomal 30S subunits but not for 70S ribosomes.</text>
</comment>
<dbReference type="Gene3D" id="2.30.30.240">
    <property type="entry name" value="PRC-barrel domain"/>
    <property type="match status" value="1"/>
</dbReference>
<evidence type="ECO:0000259" key="6">
    <source>
        <dbReference type="Pfam" id="PF01782"/>
    </source>
</evidence>
<dbReference type="InterPro" id="IPR009000">
    <property type="entry name" value="Transl_B-barrel_sf"/>
</dbReference>
<accession>A0ABN3GPD1</accession>
<dbReference type="HAMAP" id="MF_00014">
    <property type="entry name" value="Ribosome_mat_RimM"/>
    <property type="match status" value="1"/>
</dbReference>